<reference evidence="1" key="1">
    <citation type="submission" date="2024-07" db="EMBL/GenBank/DDBJ databases">
        <title>A survey of Mimosa microsymbionts across Brazilian biomes reveals a high diversity of Paraburkholderia nodulating endemic species, but also that Cupriavidus is common as a symbiont of widespread species.</title>
        <authorList>
            <person name="Rouws L."/>
            <person name="Barauna A."/>
            <person name="Beukes C."/>
            <person name="Rouws J.R.C."/>
            <person name="De Faria S.M."/>
            <person name="Gross E."/>
            <person name="Bueno Dos Reis Junior F."/>
            <person name="Simon M.F."/>
            <person name="Maluk M."/>
            <person name="Odee D.W."/>
            <person name="Kenicer G."/>
            <person name="Young J.P.W."/>
            <person name="Reis V.M."/>
            <person name="Zilli J."/>
            <person name="James E.K."/>
        </authorList>
    </citation>
    <scope>NUCLEOTIDE SEQUENCE</scope>
    <source>
        <strain evidence="1">EG181B</strain>
    </source>
</reference>
<gene>
    <name evidence="1" type="ORF">AB4Y32_29370</name>
</gene>
<evidence type="ECO:0000313" key="2">
    <source>
        <dbReference type="Proteomes" id="UP001558850"/>
    </source>
</evidence>
<keyword evidence="2" id="KW-1185">Reference proteome</keyword>
<organism evidence="1 2">
    <name type="scientific">Paraburkholderia phymatum</name>
    <dbReference type="NCBI Taxonomy" id="148447"/>
    <lineage>
        <taxon>Bacteria</taxon>
        <taxon>Pseudomonadati</taxon>
        <taxon>Pseudomonadota</taxon>
        <taxon>Betaproteobacteria</taxon>
        <taxon>Burkholderiales</taxon>
        <taxon>Burkholderiaceae</taxon>
        <taxon>Paraburkholderia</taxon>
    </lineage>
</organism>
<protein>
    <submittedName>
        <fullName evidence="1">Uncharacterized protein</fullName>
    </submittedName>
</protein>
<accession>A0ACC6U8P6</accession>
<comment type="caution">
    <text evidence="1">The sequence shown here is derived from an EMBL/GenBank/DDBJ whole genome shotgun (WGS) entry which is preliminary data.</text>
</comment>
<proteinExistence type="predicted"/>
<sequence length="57" mass="6439">MSFNGMQRALLDLEELDETQLGDFCAEYEQIATEAREASSSKDEDVQVPSRPRESTN</sequence>
<dbReference type="Proteomes" id="UP001558850">
    <property type="component" value="Unassembled WGS sequence"/>
</dbReference>
<evidence type="ECO:0000313" key="1">
    <source>
        <dbReference type="EMBL" id="MEX3935855.1"/>
    </source>
</evidence>
<name>A0ACC6U8P6_9BURK</name>
<dbReference type="EMBL" id="JBFRCH010000024">
    <property type="protein sequence ID" value="MEX3935855.1"/>
    <property type="molecule type" value="Genomic_DNA"/>
</dbReference>